<dbReference type="EMBL" id="GGEC01078691">
    <property type="protein sequence ID" value="MBX59175.1"/>
    <property type="molecule type" value="Transcribed_RNA"/>
</dbReference>
<evidence type="ECO:0000313" key="1">
    <source>
        <dbReference type="EMBL" id="MBX59175.1"/>
    </source>
</evidence>
<sequence length="47" mass="5807">MLRWKRLLRQPKLLMLTISYANCLKVTIRRLVREEFKCQEDKSKELQ</sequence>
<accession>A0A2P2PWV0</accession>
<name>A0A2P2PWV0_RHIMU</name>
<dbReference type="AlphaFoldDB" id="A0A2P2PWV0"/>
<protein>
    <submittedName>
        <fullName evidence="1">Uncharacterized protein</fullName>
    </submittedName>
</protein>
<organism evidence="1">
    <name type="scientific">Rhizophora mucronata</name>
    <name type="common">Asiatic mangrove</name>
    <dbReference type="NCBI Taxonomy" id="61149"/>
    <lineage>
        <taxon>Eukaryota</taxon>
        <taxon>Viridiplantae</taxon>
        <taxon>Streptophyta</taxon>
        <taxon>Embryophyta</taxon>
        <taxon>Tracheophyta</taxon>
        <taxon>Spermatophyta</taxon>
        <taxon>Magnoliopsida</taxon>
        <taxon>eudicotyledons</taxon>
        <taxon>Gunneridae</taxon>
        <taxon>Pentapetalae</taxon>
        <taxon>rosids</taxon>
        <taxon>fabids</taxon>
        <taxon>Malpighiales</taxon>
        <taxon>Rhizophoraceae</taxon>
        <taxon>Rhizophora</taxon>
    </lineage>
</organism>
<reference evidence="1" key="1">
    <citation type="submission" date="2018-02" db="EMBL/GenBank/DDBJ databases">
        <title>Rhizophora mucronata_Transcriptome.</title>
        <authorList>
            <person name="Meera S.P."/>
            <person name="Sreeshan A."/>
            <person name="Augustine A."/>
        </authorList>
    </citation>
    <scope>NUCLEOTIDE SEQUENCE</scope>
    <source>
        <tissue evidence="1">Leaf</tissue>
    </source>
</reference>
<proteinExistence type="predicted"/>